<name>A0A382LQL5_9ZZZZ</name>
<dbReference type="AlphaFoldDB" id="A0A382LQL5"/>
<reference evidence="1" key="1">
    <citation type="submission" date="2018-05" db="EMBL/GenBank/DDBJ databases">
        <authorList>
            <person name="Lanie J.A."/>
            <person name="Ng W.-L."/>
            <person name="Kazmierczak K.M."/>
            <person name="Andrzejewski T.M."/>
            <person name="Davidsen T.M."/>
            <person name="Wayne K.J."/>
            <person name="Tettelin H."/>
            <person name="Glass J.I."/>
            <person name="Rusch D."/>
            <person name="Podicherti R."/>
            <person name="Tsui H.-C.T."/>
            <person name="Winkler M.E."/>
        </authorList>
    </citation>
    <scope>NUCLEOTIDE SEQUENCE</scope>
</reference>
<evidence type="ECO:0000313" key="1">
    <source>
        <dbReference type="EMBL" id="SVC37362.1"/>
    </source>
</evidence>
<organism evidence="1">
    <name type="scientific">marine metagenome</name>
    <dbReference type="NCBI Taxonomy" id="408172"/>
    <lineage>
        <taxon>unclassified sequences</taxon>
        <taxon>metagenomes</taxon>
        <taxon>ecological metagenomes</taxon>
    </lineage>
</organism>
<gene>
    <name evidence="1" type="ORF">METZ01_LOCUS290216</name>
</gene>
<sequence length="143" mass="16554">PDYVTDIELVSMEELHEIRRIWVFEKHEIEDALPGIYWDATGEEFPGVDLDDVLVLRADDLAVLRDICGDDSLHYELTRGLLDVERQYRSMTRRAGLFDALEKTVRRCYFDDEEDAVEHARRRSLPFEVVGAGAEVVNLDAKR</sequence>
<feature type="non-terminal residue" evidence="1">
    <location>
        <position position="1"/>
    </location>
</feature>
<accession>A0A382LQL5</accession>
<dbReference type="EMBL" id="UINC01087742">
    <property type="protein sequence ID" value="SVC37362.1"/>
    <property type="molecule type" value="Genomic_DNA"/>
</dbReference>
<protein>
    <submittedName>
        <fullName evidence="1">Uncharacterized protein</fullName>
    </submittedName>
</protein>
<proteinExistence type="predicted"/>